<dbReference type="InterPro" id="IPR039143">
    <property type="entry name" value="GNPNAT1-like"/>
</dbReference>
<gene>
    <name evidence="3" type="ORF">VTK73DRAFT_7196</name>
</gene>
<feature type="domain" description="N-acetyltransferase" evidence="2">
    <location>
        <begin position="27"/>
        <end position="182"/>
    </location>
</feature>
<reference evidence="3 4" key="1">
    <citation type="journal article" date="2024" name="Commun. Biol.">
        <title>Comparative genomic analysis of thermophilic fungi reveals convergent evolutionary adaptations and gene losses.</title>
        <authorList>
            <person name="Steindorff A.S."/>
            <person name="Aguilar-Pontes M.V."/>
            <person name="Robinson A.J."/>
            <person name="Andreopoulos B."/>
            <person name="LaButti K."/>
            <person name="Kuo A."/>
            <person name="Mondo S."/>
            <person name="Riley R."/>
            <person name="Otillar R."/>
            <person name="Haridas S."/>
            <person name="Lipzen A."/>
            <person name="Grimwood J."/>
            <person name="Schmutz J."/>
            <person name="Clum A."/>
            <person name="Reid I.D."/>
            <person name="Moisan M.C."/>
            <person name="Butler G."/>
            <person name="Nguyen T.T.M."/>
            <person name="Dewar K."/>
            <person name="Conant G."/>
            <person name="Drula E."/>
            <person name="Henrissat B."/>
            <person name="Hansel C."/>
            <person name="Singer S."/>
            <person name="Hutchinson M.I."/>
            <person name="de Vries R.P."/>
            <person name="Natvig D.O."/>
            <person name="Powell A.J."/>
            <person name="Tsang A."/>
            <person name="Grigoriev I.V."/>
        </authorList>
    </citation>
    <scope>NUCLEOTIDE SEQUENCE [LARGE SCALE GENOMIC DNA]</scope>
    <source>
        <strain evidence="3 4">ATCC 24622</strain>
    </source>
</reference>
<dbReference type="InterPro" id="IPR000182">
    <property type="entry name" value="GNAT_dom"/>
</dbReference>
<dbReference type="PROSITE" id="PS51186">
    <property type="entry name" value="GNAT"/>
    <property type="match status" value="1"/>
</dbReference>
<evidence type="ECO:0000313" key="3">
    <source>
        <dbReference type="EMBL" id="KAL1860737.1"/>
    </source>
</evidence>
<proteinExistence type="inferred from homology"/>
<evidence type="ECO:0000256" key="1">
    <source>
        <dbReference type="RuleBase" id="RU365086"/>
    </source>
</evidence>
<comment type="caution">
    <text evidence="3">The sequence shown here is derived from an EMBL/GenBank/DDBJ whole genome shotgun (WGS) entry which is preliminary data.</text>
</comment>
<dbReference type="CDD" id="cd04301">
    <property type="entry name" value="NAT_SF"/>
    <property type="match status" value="1"/>
</dbReference>
<dbReference type="PANTHER" id="PTHR13355">
    <property type="entry name" value="GLUCOSAMINE 6-PHOSPHATE N-ACETYLTRANSFERASE"/>
    <property type="match status" value="1"/>
</dbReference>
<dbReference type="Pfam" id="PF00583">
    <property type="entry name" value="Acetyltransf_1"/>
    <property type="match status" value="1"/>
</dbReference>
<dbReference type="PANTHER" id="PTHR13355:SF11">
    <property type="entry name" value="GLUCOSAMINE 6-PHOSPHATE N-ACETYLTRANSFERASE"/>
    <property type="match status" value="1"/>
</dbReference>
<name>A0ABR3WG93_9PEZI</name>
<sequence>MATSAEDSLFPASLIPTSAASELPPSFTIRPLRRSDYARGYLDCLRVLTWVGDLTEDEFSERFDEMAAAKGVYYLLVIEHEGRIVGNGSLIVEKKFIHNRGQIGHIEEIAISEDYQGRGLGRHLLAALDVLARDGLGCYKNILDCGPRSQAFYTKCGYVAAGTEMVQYFDKLGETKGDYYRG</sequence>
<keyword evidence="1" id="KW-0808">Transferase</keyword>
<keyword evidence="1" id="KW-0012">Acyltransferase</keyword>
<dbReference type="SUPFAM" id="SSF55729">
    <property type="entry name" value="Acyl-CoA N-acyltransferases (Nat)"/>
    <property type="match status" value="1"/>
</dbReference>
<comment type="similarity">
    <text evidence="1">Belongs to the acetyltransferase family. GNA1 subfamily.</text>
</comment>
<evidence type="ECO:0000259" key="2">
    <source>
        <dbReference type="PROSITE" id="PS51186"/>
    </source>
</evidence>
<comment type="pathway">
    <text evidence="1">Nucleotide-sugar biosynthesis; UDP-N-acetyl-alpha-D-glucosamine biosynthesis; N-acetyl-alpha-D-glucosamine 1-phosphate from alpha-D-glucosamine 6-phosphate (route I): step 1/2.</text>
</comment>
<accession>A0ABR3WG93</accession>
<dbReference type="EC" id="2.3.1.4" evidence="1"/>
<evidence type="ECO:0000313" key="4">
    <source>
        <dbReference type="Proteomes" id="UP001586593"/>
    </source>
</evidence>
<dbReference type="Proteomes" id="UP001586593">
    <property type="component" value="Unassembled WGS sequence"/>
</dbReference>
<dbReference type="EMBL" id="JAZHXJ010000442">
    <property type="protein sequence ID" value="KAL1860737.1"/>
    <property type="molecule type" value="Genomic_DNA"/>
</dbReference>
<keyword evidence="4" id="KW-1185">Reference proteome</keyword>
<organism evidence="3 4">
    <name type="scientific">Phialemonium thermophilum</name>
    <dbReference type="NCBI Taxonomy" id="223376"/>
    <lineage>
        <taxon>Eukaryota</taxon>
        <taxon>Fungi</taxon>
        <taxon>Dikarya</taxon>
        <taxon>Ascomycota</taxon>
        <taxon>Pezizomycotina</taxon>
        <taxon>Sordariomycetes</taxon>
        <taxon>Sordariomycetidae</taxon>
        <taxon>Cephalothecales</taxon>
        <taxon>Cephalothecaceae</taxon>
        <taxon>Phialemonium</taxon>
    </lineage>
</organism>
<comment type="catalytic activity">
    <reaction evidence="1">
        <text>D-glucosamine 6-phosphate + acetyl-CoA = N-acetyl-D-glucosamine 6-phosphate + CoA + H(+)</text>
        <dbReference type="Rhea" id="RHEA:10292"/>
        <dbReference type="ChEBI" id="CHEBI:15378"/>
        <dbReference type="ChEBI" id="CHEBI:57287"/>
        <dbReference type="ChEBI" id="CHEBI:57288"/>
        <dbReference type="ChEBI" id="CHEBI:57513"/>
        <dbReference type="ChEBI" id="CHEBI:58725"/>
        <dbReference type="EC" id="2.3.1.4"/>
    </reaction>
</comment>
<protein>
    <recommendedName>
        <fullName evidence="1">Glucosamine 6-phosphate N-acetyltransferase</fullName>
        <ecNumber evidence="1">2.3.1.4</ecNumber>
    </recommendedName>
</protein>
<dbReference type="InterPro" id="IPR016181">
    <property type="entry name" value="Acyl_CoA_acyltransferase"/>
</dbReference>
<dbReference type="Gene3D" id="3.40.630.30">
    <property type="match status" value="1"/>
</dbReference>